<evidence type="ECO:0000313" key="4">
    <source>
        <dbReference type="Proteomes" id="UP001438707"/>
    </source>
</evidence>
<evidence type="ECO:0000256" key="1">
    <source>
        <dbReference type="SAM" id="MobiDB-lite"/>
    </source>
</evidence>
<keyword evidence="2" id="KW-1133">Transmembrane helix</keyword>
<protein>
    <submittedName>
        <fullName evidence="3">Uncharacterized protein</fullName>
    </submittedName>
</protein>
<name>A0AAW1QAY8_9CHLO</name>
<feature type="region of interest" description="Disordered" evidence="1">
    <location>
        <begin position="44"/>
        <end position="74"/>
    </location>
</feature>
<proteinExistence type="predicted"/>
<keyword evidence="4" id="KW-1185">Reference proteome</keyword>
<reference evidence="3 4" key="1">
    <citation type="journal article" date="2024" name="Nat. Commun.">
        <title>Phylogenomics reveals the evolutionary origins of lichenization in chlorophyte algae.</title>
        <authorList>
            <person name="Puginier C."/>
            <person name="Libourel C."/>
            <person name="Otte J."/>
            <person name="Skaloud P."/>
            <person name="Haon M."/>
            <person name="Grisel S."/>
            <person name="Petersen M."/>
            <person name="Berrin J.G."/>
            <person name="Delaux P.M."/>
            <person name="Dal Grande F."/>
            <person name="Keller J."/>
        </authorList>
    </citation>
    <scope>NUCLEOTIDE SEQUENCE [LARGE SCALE GENOMIC DNA]</scope>
    <source>
        <strain evidence="3 4">SAG 2145</strain>
    </source>
</reference>
<feature type="region of interest" description="Disordered" evidence="1">
    <location>
        <begin position="427"/>
        <end position="446"/>
    </location>
</feature>
<comment type="caution">
    <text evidence="3">The sequence shown here is derived from an EMBL/GenBank/DDBJ whole genome shotgun (WGS) entry which is preliminary data.</text>
</comment>
<sequence>MPFDYSFAEPTGSTLHPDNLDLTSLGDASAVAALRAGTYVAPVHPSTYAVPSPPPPPARIRPEDDPNDDINDMSPLAQARRCATKPMPKGLPSWDEPCANPGGEIMLAAKAASTPPGQSLLSFDMTLPCPAPPAVPQWVREMQKRMPENDPPHRRSLLQKTDPEPIREQSSPSPPNRKHSLSNWAIAGITIGVLVGLIALVTVVIWARMSIRLRLDRFSSTKPQDLARDPNEPQHRIIDIGAKIRHHKGAALMAEGVDMPSDCVMSTPSTSSQSDHESSSPGGKWSHGNGAQRVHFPALEASKRILSNGISSSGGPSCLVSHAAGQVQELMAVDDAAPAVVHTLDMPMASASLPYPLLGLAKLNIQEGIICQQALGLRVDTFRNGLTSEDGQPSEIAHESDVDEHEAMFLDARSQQGSFRSATSDSLRDAMSSCNPSITSQTSQRAREMGTPKHWRIHYTNPLASHGETRRTAASIMLPPPEDTPNAEGGMEGHCDEQSHDAFMNPFLSQGTEEYTSEPMELDMELPEGPQTLDNPIFTSHHSLQSIKDAIQASFPVTQLQAKPVTVSFVYNPKDVLGTVPDRILGMREGPLDGDFVQGSQTHQMEATKPHEMAPDHVATAPIEKGPQVMPKGEIEVQASKSSAEAQEGDSDTTEPLDYSGEMVWWVDPEGNHNLAPAWSQGGLLGTRKLTHVQLPAQPLFCTTPDDLLNTPDNEDLVRAAREDSKDSSITS</sequence>
<evidence type="ECO:0000313" key="3">
    <source>
        <dbReference type="EMBL" id="KAK9817409.1"/>
    </source>
</evidence>
<feature type="region of interest" description="Disordered" evidence="1">
    <location>
        <begin position="637"/>
        <end position="657"/>
    </location>
</feature>
<dbReference type="AlphaFoldDB" id="A0AAW1QAY8"/>
<feature type="compositionally biased region" description="Polar residues" evidence="1">
    <location>
        <begin position="432"/>
        <end position="444"/>
    </location>
</feature>
<dbReference type="EMBL" id="JALJOS010000071">
    <property type="protein sequence ID" value="KAK9817409.1"/>
    <property type="molecule type" value="Genomic_DNA"/>
</dbReference>
<feature type="transmembrane region" description="Helical" evidence="2">
    <location>
        <begin position="184"/>
        <end position="207"/>
    </location>
</feature>
<feature type="region of interest" description="Disordered" evidence="1">
    <location>
        <begin position="145"/>
        <end position="179"/>
    </location>
</feature>
<keyword evidence="2" id="KW-0472">Membrane</keyword>
<feature type="region of interest" description="Disordered" evidence="1">
    <location>
        <begin position="263"/>
        <end position="290"/>
    </location>
</feature>
<accession>A0AAW1QAY8</accession>
<dbReference type="Proteomes" id="UP001438707">
    <property type="component" value="Unassembled WGS sequence"/>
</dbReference>
<keyword evidence="2" id="KW-0812">Transmembrane</keyword>
<gene>
    <name evidence="3" type="ORF">WJX74_003869</name>
</gene>
<evidence type="ECO:0000256" key="2">
    <source>
        <dbReference type="SAM" id="Phobius"/>
    </source>
</evidence>
<organism evidence="3 4">
    <name type="scientific">Apatococcus lobatus</name>
    <dbReference type="NCBI Taxonomy" id="904363"/>
    <lineage>
        <taxon>Eukaryota</taxon>
        <taxon>Viridiplantae</taxon>
        <taxon>Chlorophyta</taxon>
        <taxon>core chlorophytes</taxon>
        <taxon>Trebouxiophyceae</taxon>
        <taxon>Chlorellales</taxon>
        <taxon>Chlorellaceae</taxon>
        <taxon>Apatococcus</taxon>
    </lineage>
</organism>